<name>A0A926F251_9FIRM</name>
<comment type="caution">
    <text evidence="1">The sequence shown here is derived from an EMBL/GenBank/DDBJ whole genome shotgun (WGS) entry which is preliminary data.</text>
</comment>
<dbReference type="Proteomes" id="UP000601522">
    <property type="component" value="Unassembled WGS sequence"/>
</dbReference>
<organism evidence="1 2">
    <name type="scientific">Wansuia hejianensis</name>
    <dbReference type="NCBI Taxonomy" id="2763667"/>
    <lineage>
        <taxon>Bacteria</taxon>
        <taxon>Bacillati</taxon>
        <taxon>Bacillota</taxon>
        <taxon>Clostridia</taxon>
        <taxon>Lachnospirales</taxon>
        <taxon>Lachnospiraceae</taxon>
        <taxon>Wansuia</taxon>
    </lineage>
</organism>
<sequence>MKNTYCDKCKKGFIVEVKSEQLEGNIERVYFTCPHCGEDYTSYYTNVLVQIKQRKVRELAEKFEKERNPLKAEKIFKQYQKAKKTVGEEMEKLRKRIQASTN</sequence>
<protein>
    <recommendedName>
        <fullName evidence="3">Transglycosylase</fullName>
    </recommendedName>
</protein>
<keyword evidence="2" id="KW-1185">Reference proteome</keyword>
<gene>
    <name evidence="1" type="ORF">H8689_05665</name>
</gene>
<dbReference type="AlphaFoldDB" id="A0A926F251"/>
<accession>A0A926F251</accession>
<evidence type="ECO:0000313" key="1">
    <source>
        <dbReference type="EMBL" id="MBC8590617.1"/>
    </source>
</evidence>
<dbReference type="EMBL" id="JACRTK010000002">
    <property type="protein sequence ID" value="MBC8590617.1"/>
    <property type="molecule type" value="Genomic_DNA"/>
</dbReference>
<evidence type="ECO:0000313" key="2">
    <source>
        <dbReference type="Proteomes" id="UP000601522"/>
    </source>
</evidence>
<dbReference type="RefSeq" id="WP_249323454.1">
    <property type="nucleotide sequence ID" value="NZ_JACRTK010000002.1"/>
</dbReference>
<reference evidence="1 2" key="1">
    <citation type="submission" date="2020-08" db="EMBL/GenBank/DDBJ databases">
        <title>Genome public.</title>
        <authorList>
            <person name="Liu C."/>
            <person name="Sun Q."/>
        </authorList>
    </citation>
    <scope>NUCLEOTIDE SEQUENCE [LARGE SCALE GENOMIC DNA]</scope>
    <source>
        <strain evidence="1 2">NSJ-26</strain>
    </source>
</reference>
<proteinExistence type="predicted"/>
<evidence type="ECO:0008006" key="3">
    <source>
        <dbReference type="Google" id="ProtNLM"/>
    </source>
</evidence>